<accession>A0A640KQK0</accession>
<dbReference type="VEuPathDB" id="TriTrypDB:LtaPh_3234500"/>
<dbReference type="Proteomes" id="UP000419144">
    <property type="component" value="Unassembled WGS sequence"/>
</dbReference>
<sequence length="1195" mass="128372">MPPIQLQSADHFFAWLHNEILTEVPFGLSLRLRALPMQTSRAISGGGFVLVRPHLGHVLASLTAETSGLPASPAADDGGVVKAVEQDAAEMPRSLLLRTQPTTEAYAFFLKTLLHLTSTNWLPPSHRGASSSPSSPTYAVAATDGVGRKTVLYATMLSHCAEWWDAGRVMRLNSDGLCLCSSPMQRAVSVCRPFIFFDEMSAATGRLADPSRLSGGGSADSGARRRLLRVLRLLSTHGGWRLCVQRSCRVGPLRAASTSSCTFSDQKDEPAHVDWLDYLTERCVEVDMRPAGDYEDFGSSLHGTASHAWMGRSSTTQSTSITTSSALRRSCACAGGENARLARTTPDAFGPLSAVLWHVLATEVEGTVLETLHGLLRQYLCWPFLASPDRAGNPSMALKGDATSILRCAYHALQTLVLAPDRAFASELSYSGGSGAASSTASALPPPLDGPVTLSCIIPNSVCLLPLPRDSASSRFFLQGPPASVAPDGAVLHRHPLHVLLLRVDPEGDWLPLPETLASRRTFHASFHLQRGEACDGDEAGEVGDKEIDDDFESGEARGAGKRTVGRASAVTSGQETNARFLSSPYLFAEHSPTEDQVISMLTAHVMHSGPFAQAVASTRNVERCLWLAAIRLFVYALLHGVRVVITPERLPTFVKVFGYRYLPQLHQRLCEVRGAFKKATASDASLSLFADSSDTLTRAAAISLLDAACQRELPIAVYVVDQVSLSGFSRLQVRRRVLGVSNADTVAPSASSLPLLPVVLCCDVLRHPRSFKEACDSRRPSGICEVAHCGVLDVIQLCHSSPLSQSQHSPCSAEEFMMRCAAMVASEEGGTSHLYSSRVFIATLHPIITSLTDAVDSVHRESVERGIDHRASCGADADTWKAATDESELWQSLLPSVLLLAPTQQQSMLYGGLLRKAALALLEALPNPCASDTRMPNSMRGTTRTDHAHIQGAVRGGGAFFVSLARQARWLMQLLSLSPACADAAATPAGVGVGGPAPSKFTGPVSWGIGVAPQDHTTIRFVLAILCESCAAMVTRLAEPLIEKSATPVEGLSPLYNTQTSLTTRGPYARRRLWLEALRATVEASSMLPSQPVLHAYHKSVDMILSEAPKGTAFDARSSMKTLHERAMEWFASDRCDSSSSQSGAEDDADRHRGFCATESSLPTCLFLEPLHTNVRTVREALALVQHTLSATVS</sequence>
<organism evidence="1 2">
    <name type="scientific">Leishmania tarentolae</name>
    <name type="common">Sauroleishmania tarentolae</name>
    <dbReference type="NCBI Taxonomy" id="5689"/>
    <lineage>
        <taxon>Eukaryota</taxon>
        <taxon>Discoba</taxon>
        <taxon>Euglenozoa</taxon>
        <taxon>Kinetoplastea</taxon>
        <taxon>Metakinetoplastina</taxon>
        <taxon>Trypanosomatida</taxon>
        <taxon>Trypanosomatidae</taxon>
        <taxon>Leishmaniinae</taxon>
        <taxon>Leishmania</taxon>
        <taxon>lizard Leishmania</taxon>
    </lineage>
</organism>
<keyword evidence="2" id="KW-1185">Reference proteome</keyword>
<comment type="caution">
    <text evidence="1">The sequence shown here is derived from an EMBL/GenBank/DDBJ whole genome shotgun (WGS) entry which is preliminary data.</text>
</comment>
<reference evidence="1" key="1">
    <citation type="submission" date="2019-11" db="EMBL/GenBank/DDBJ databases">
        <title>Leishmania tarentolae CDS.</title>
        <authorList>
            <person name="Goto Y."/>
            <person name="Yamagishi J."/>
        </authorList>
    </citation>
    <scope>NUCLEOTIDE SEQUENCE [LARGE SCALE GENOMIC DNA]</scope>
    <source>
        <strain evidence="1">Parrot Tar II</strain>
    </source>
</reference>
<dbReference type="EMBL" id="BLBS01000049">
    <property type="protein sequence ID" value="GET91668.1"/>
    <property type="molecule type" value="Genomic_DNA"/>
</dbReference>
<name>A0A640KQK0_LEITA</name>
<gene>
    <name evidence="1" type="ORF">LtaPh_3234500</name>
</gene>
<evidence type="ECO:0000313" key="2">
    <source>
        <dbReference type="Proteomes" id="UP000419144"/>
    </source>
</evidence>
<protein>
    <submittedName>
        <fullName evidence="1">Uncharacterized protein</fullName>
    </submittedName>
</protein>
<proteinExistence type="predicted"/>
<dbReference type="AlphaFoldDB" id="A0A640KQK0"/>
<dbReference type="OrthoDB" id="273544at2759"/>
<evidence type="ECO:0000313" key="1">
    <source>
        <dbReference type="EMBL" id="GET91668.1"/>
    </source>
</evidence>